<accession>A0A2P2J3V9</accession>
<proteinExistence type="predicted"/>
<organism evidence="1">
    <name type="scientific">Rhizophora mucronata</name>
    <name type="common">Asiatic mangrove</name>
    <dbReference type="NCBI Taxonomy" id="61149"/>
    <lineage>
        <taxon>Eukaryota</taxon>
        <taxon>Viridiplantae</taxon>
        <taxon>Streptophyta</taxon>
        <taxon>Embryophyta</taxon>
        <taxon>Tracheophyta</taxon>
        <taxon>Spermatophyta</taxon>
        <taxon>Magnoliopsida</taxon>
        <taxon>eudicotyledons</taxon>
        <taxon>Gunneridae</taxon>
        <taxon>Pentapetalae</taxon>
        <taxon>rosids</taxon>
        <taxon>fabids</taxon>
        <taxon>Malpighiales</taxon>
        <taxon>Rhizophoraceae</taxon>
        <taxon>Rhizophora</taxon>
    </lineage>
</organism>
<reference evidence="1" key="1">
    <citation type="submission" date="2018-02" db="EMBL/GenBank/DDBJ databases">
        <title>Rhizophora mucronata_Transcriptome.</title>
        <authorList>
            <person name="Meera S.P."/>
            <person name="Sreeshan A."/>
            <person name="Augustine A."/>
        </authorList>
    </citation>
    <scope>NUCLEOTIDE SEQUENCE</scope>
    <source>
        <tissue evidence="1">Leaf</tissue>
    </source>
</reference>
<dbReference type="AlphaFoldDB" id="A0A2P2J3V9"/>
<evidence type="ECO:0000313" key="1">
    <source>
        <dbReference type="EMBL" id="MBW88120.1"/>
    </source>
</evidence>
<sequence>MRFVLPTPSETQTRVNSLLSLYPSLSNSMFTLDTPDSHTLLNQANTALIPYRNQSQPTFVMIFILFS</sequence>
<name>A0A2P2J3V9_RHIMU</name>
<dbReference type="EMBL" id="GGEC01007637">
    <property type="protein sequence ID" value="MBW88120.1"/>
    <property type="molecule type" value="Transcribed_RNA"/>
</dbReference>
<protein>
    <submittedName>
        <fullName evidence="1">Uncharacterized protein</fullName>
    </submittedName>
</protein>